<comment type="caution">
    <text evidence="4">The sequence shown here is derived from an EMBL/GenBank/DDBJ whole genome shotgun (WGS) entry which is preliminary data.</text>
</comment>
<evidence type="ECO:0000259" key="3">
    <source>
        <dbReference type="PROSITE" id="PS50102"/>
    </source>
</evidence>
<feature type="domain" description="RRM" evidence="3">
    <location>
        <begin position="28"/>
        <end position="91"/>
    </location>
</feature>
<accession>A0AAV6LH79</accession>
<organism evidence="4 5">
    <name type="scientific">Rhododendron griersonianum</name>
    <dbReference type="NCBI Taxonomy" id="479676"/>
    <lineage>
        <taxon>Eukaryota</taxon>
        <taxon>Viridiplantae</taxon>
        <taxon>Streptophyta</taxon>
        <taxon>Embryophyta</taxon>
        <taxon>Tracheophyta</taxon>
        <taxon>Spermatophyta</taxon>
        <taxon>Magnoliopsida</taxon>
        <taxon>eudicotyledons</taxon>
        <taxon>Gunneridae</taxon>
        <taxon>Pentapetalae</taxon>
        <taxon>asterids</taxon>
        <taxon>Ericales</taxon>
        <taxon>Ericaceae</taxon>
        <taxon>Ericoideae</taxon>
        <taxon>Rhodoreae</taxon>
        <taxon>Rhododendron</taxon>
    </lineage>
</organism>
<evidence type="ECO:0000313" key="4">
    <source>
        <dbReference type="EMBL" id="KAG5564448.1"/>
    </source>
</evidence>
<dbReference type="InterPro" id="IPR000504">
    <property type="entry name" value="RRM_dom"/>
</dbReference>
<dbReference type="Pfam" id="PF00076">
    <property type="entry name" value="RRM_1"/>
    <property type="match status" value="1"/>
</dbReference>
<dbReference type="InterPro" id="IPR035979">
    <property type="entry name" value="RBD_domain_sf"/>
</dbReference>
<keyword evidence="5" id="KW-1185">Reference proteome</keyword>
<dbReference type="EMBL" id="JACTNZ010000001">
    <property type="protein sequence ID" value="KAG5564448.1"/>
    <property type="molecule type" value="Genomic_DNA"/>
</dbReference>
<protein>
    <recommendedName>
        <fullName evidence="3">RRM domain-containing protein</fullName>
    </recommendedName>
</protein>
<evidence type="ECO:0000313" key="5">
    <source>
        <dbReference type="Proteomes" id="UP000823749"/>
    </source>
</evidence>
<dbReference type="PROSITE" id="PS50102">
    <property type="entry name" value="RRM"/>
    <property type="match status" value="1"/>
</dbReference>
<dbReference type="GO" id="GO:0003723">
    <property type="term" value="F:RNA binding"/>
    <property type="evidence" value="ECO:0007669"/>
    <property type="project" value="UniProtKB-UniRule"/>
</dbReference>
<dbReference type="SUPFAM" id="SSF54928">
    <property type="entry name" value="RNA-binding domain, RBD"/>
    <property type="match status" value="1"/>
</dbReference>
<evidence type="ECO:0000256" key="2">
    <source>
        <dbReference type="SAM" id="MobiDB-lite"/>
    </source>
</evidence>
<dbReference type="InterPro" id="IPR012677">
    <property type="entry name" value="Nucleotide-bd_a/b_plait_sf"/>
</dbReference>
<reference evidence="4" key="1">
    <citation type="submission" date="2020-08" db="EMBL/GenBank/DDBJ databases">
        <title>Plant Genome Project.</title>
        <authorList>
            <person name="Zhang R.-G."/>
        </authorList>
    </citation>
    <scope>NUCLEOTIDE SEQUENCE</scope>
    <source>
        <strain evidence="4">WSP0</strain>
        <tissue evidence="4">Leaf</tissue>
    </source>
</reference>
<dbReference type="PANTHER" id="PTHR15241:SF304">
    <property type="entry name" value="RRM DOMAIN-CONTAINING PROTEIN"/>
    <property type="match status" value="1"/>
</dbReference>
<dbReference type="PANTHER" id="PTHR15241">
    <property type="entry name" value="TRANSFORMER-2-RELATED"/>
    <property type="match status" value="1"/>
</dbReference>
<evidence type="ECO:0000256" key="1">
    <source>
        <dbReference type="PROSITE-ProRule" id="PRU00176"/>
    </source>
</evidence>
<name>A0AAV6LH79_9ERIC</name>
<dbReference type="AlphaFoldDB" id="A0AAV6LH79"/>
<dbReference type="SMART" id="SM00360">
    <property type="entry name" value="RRM"/>
    <property type="match status" value="1"/>
</dbReference>
<dbReference type="CDD" id="cd00590">
    <property type="entry name" value="RRM_SF"/>
    <property type="match status" value="1"/>
</dbReference>
<sequence length="91" mass="10695">MKRSRRVGFGDKTGGNTQRWDQKAENATILFVGNLPEEMDEEWLQQLFTEEGVPVDVYIPTKRAVKFNKRFGFVRFETKSEGLRAIRLWNE</sequence>
<feature type="region of interest" description="Disordered" evidence="2">
    <location>
        <begin position="1"/>
        <end position="20"/>
    </location>
</feature>
<gene>
    <name evidence="4" type="ORF">RHGRI_000590</name>
</gene>
<proteinExistence type="predicted"/>
<dbReference type="Proteomes" id="UP000823749">
    <property type="component" value="Chromosome 1"/>
</dbReference>
<keyword evidence="1" id="KW-0694">RNA-binding</keyword>
<dbReference type="Gene3D" id="3.30.70.330">
    <property type="match status" value="1"/>
</dbReference>